<name>A0A1A5YSA0_9BACL</name>
<accession>A0A1A5YSA0</accession>
<feature type="domain" description="MbtH-like" evidence="1">
    <location>
        <begin position="1"/>
        <end position="51"/>
    </location>
</feature>
<dbReference type="OrthoDB" id="7584480at2"/>
<dbReference type="Gene3D" id="3.90.820.10">
    <property type="entry name" value="Structural Genomics, Unknown Function 30-nov-00 1gh9 Mol_id"/>
    <property type="match status" value="1"/>
</dbReference>
<dbReference type="SMART" id="SM00923">
    <property type="entry name" value="MbtH"/>
    <property type="match status" value="1"/>
</dbReference>
<dbReference type="STRING" id="1844972.A7K91_09895"/>
<sequence length="64" mass="7234">MENQVSEASYQVVVNNEEQYALWPQHLTIPAGWRNAGKNGSKDECLAFVKEVWSDLTPLSLRQG</sequence>
<reference evidence="2 3" key="1">
    <citation type="submission" date="2016-05" db="EMBL/GenBank/DDBJ databases">
        <title>Paenibacillus oryzae. sp. nov., isolated from the rice root.</title>
        <authorList>
            <person name="Zhang J."/>
            <person name="Zhang X."/>
        </authorList>
    </citation>
    <scope>NUCLEOTIDE SEQUENCE [LARGE SCALE GENOMIC DNA]</scope>
    <source>
        <strain evidence="2 3">1DrF-4</strain>
    </source>
</reference>
<dbReference type="InterPro" id="IPR038020">
    <property type="entry name" value="MbtH-like_sf"/>
</dbReference>
<dbReference type="RefSeq" id="WP_068679083.1">
    <property type="nucleotide sequence ID" value="NZ_LYPA01000025.1"/>
</dbReference>
<proteinExistence type="predicted"/>
<organism evidence="2 3">
    <name type="scientific">Paenibacillus oryzae</name>
    <dbReference type="NCBI Taxonomy" id="1844972"/>
    <lineage>
        <taxon>Bacteria</taxon>
        <taxon>Bacillati</taxon>
        <taxon>Bacillota</taxon>
        <taxon>Bacilli</taxon>
        <taxon>Bacillales</taxon>
        <taxon>Paenibacillaceae</taxon>
        <taxon>Paenibacillus</taxon>
    </lineage>
</organism>
<evidence type="ECO:0000259" key="1">
    <source>
        <dbReference type="SMART" id="SM00923"/>
    </source>
</evidence>
<dbReference type="Pfam" id="PF03621">
    <property type="entry name" value="MbtH"/>
    <property type="match status" value="1"/>
</dbReference>
<dbReference type="PANTHER" id="PTHR38444">
    <property type="entry name" value="ENTEROBACTIN BIOSYNTHESIS PROTEIN YBDZ"/>
    <property type="match status" value="1"/>
</dbReference>
<comment type="caution">
    <text evidence="2">The sequence shown here is derived from an EMBL/GenBank/DDBJ whole genome shotgun (WGS) entry which is preliminary data.</text>
</comment>
<keyword evidence="3" id="KW-1185">Reference proteome</keyword>
<evidence type="ECO:0000313" key="2">
    <source>
        <dbReference type="EMBL" id="OBR68501.1"/>
    </source>
</evidence>
<dbReference type="InterPro" id="IPR037407">
    <property type="entry name" value="MLP_fam"/>
</dbReference>
<dbReference type="SUPFAM" id="SSF160582">
    <property type="entry name" value="MbtH-like"/>
    <property type="match status" value="1"/>
</dbReference>
<dbReference type="PANTHER" id="PTHR38444:SF1">
    <property type="entry name" value="ENTEROBACTIN BIOSYNTHESIS PROTEIN YBDZ"/>
    <property type="match status" value="1"/>
</dbReference>
<dbReference type="EMBL" id="LYPA01000025">
    <property type="protein sequence ID" value="OBR68501.1"/>
    <property type="molecule type" value="Genomic_DNA"/>
</dbReference>
<evidence type="ECO:0000313" key="3">
    <source>
        <dbReference type="Proteomes" id="UP000092024"/>
    </source>
</evidence>
<dbReference type="Proteomes" id="UP000092024">
    <property type="component" value="Unassembled WGS sequence"/>
</dbReference>
<dbReference type="InterPro" id="IPR005153">
    <property type="entry name" value="MbtH-like_dom"/>
</dbReference>
<gene>
    <name evidence="2" type="ORF">A7K91_09895</name>
</gene>
<dbReference type="GO" id="GO:0005829">
    <property type="term" value="C:cytosol"/>
    <property type="evidence" value="ECO:0007669"/>
    <property type="project" value="TreeGrafter"/>
</dbReference>
<dbReference type="AlphaFoldDB" id="A0A1A5YSA0"/>
<protein>
    <submittedName>
        <fullName evidence="2">Antibiotic synthesis protein MbtH</fullName>
    </submittedName>
</protein>
<dbReference type="GO" id="GO:0019290">
    <property type="term" value="P:siderophore biosynthetic process"/>
    <property type="evidence" value="ECO:0007669"/>
    <property type="project" value="TreeGrafter"/>
</dbReference>